<proteinExistence type="predicted"/>
<evidence type="ECO:0000313" key="2">
    <source>
        <dbReference type="Proteomes" id="UP000643279"/>
    </source>
</evidence>
<dbReference type="Proteomes" id="UP000643279">
    <property type="component" value="Unassembled WGS sequence"/>
</dbReference>
<accession>A0ABQ2AS82</accession>
<evidence type="ECO:0000313" key="1">
    <source>
        <dbReference type="EMBL" id="GGH94929.1"/>
    </source>
</evidence>
<keyword evidence="2" id="KW-1185">Reference proteome</keyword>
<name>A0ABQ2AS82_9MICC</name>
<dbReference type="EMBL" id="BMFW01000006">
    <property type="protein sequence ID" value="GGH94929.1"/>
    <property type="molecule type" value="Genomic_DNA"/>
</dbReference>
<sequence length="60" mass="6441">MLRESPMITMRFGARCSGLGDAAWTDMFCWCVFEAMAWPVAGTAGEGDGEGRRTKGGHGN</sequence>
<comment type="caution">
    <text evidence="1">The sequence shown here is derived from an EMBL/GenBank/DDBJ whole genome shotgun (WGS) entry which is preliminary data.</text>
</comment>
<gene>
    <name evidence="1" type="ORF">GCM10007170_19280</name>
</gene>
<organism evidence="1 2">
    <name type="scientific">Arthrobacter liuii</name>
    <dbReference type="NCBI Taxonomy" id="1476996"/>
    <lineage>
        <taxon>Bacteria</taxon>
        <taxon>Bacillati</taxon>
        <taxon>Actinomycetota</taxon>
        <taxon>Actinomycetes</taxon>
        <taxon>Micrococcales</taxon>
        <taxon>Micrococcaceae</taxon>
        <taxon>Arthrobacter</taxon>
    </lineage>
</organism>
<protein>
    <submittedName>
        <fullName evidence="1">Uncharacterized protein</fullName>
    </submittedName>
</protein>
<reference evidence="2" key="1">
    <citation type="journal article" date="2019" name="Int. J. Syst. Evol. Microbiol.">
        <title>The Global Catalogue of Microorganisms (GCM) 10K type strain sequencing project: providing services to taxonomists for standard genome sequencing and annotation.</title>
        <authorList>
            <consortium name="The Broad Institute Genomics Platform"/>
            <consortium name="The Broad Institute Genome Sequencing Center for Infectious Disease"/>
            <person name="Wu L."/>
            <person name="Ma J."/>
        </authorList>
    </citation>
    <scope>NUCLEOTIDE SEQUENCE [LARGE SCALE GENOMIC DNA]</scope>
    <source>
        <strain evidence="2">CGMCC 1.12778</strain>
    </source>
</reference>